<dbReference type="PANTHER" id="PTHR31465:SF8">
    <property type="entry name" value="DOMAIN PROTEIN, PUTATIVE (AFU_ORTHOLOGUE AFUA_6G14140)-RELATED"/>
    <property type="match status" value="1"/>
</dbReference>
<dbReference type="PANTHER" id="PTHR31465">
    <property type="entry name" value="PROTEIN RTA1-RELATED"/>
    <property type="match status" value="1"/>
</dbReference>
<evidence type="ECO:0000256" key="3">
    <source>
        <dbReference type="ARBA" id="ARBA00022989"/>
    </source>
</evidence>
<evidence type="ECO:0000256" key="4">
    <source>
        <dbReference type="ARBA" id="ARBA00023136"/>
    </source>
</evidence>
<protein>
    <submittedName>
        <fullName evidence="6">Uncharacterized protein</fullName>
    </submittedName>
</protein>
<keyword evidence="3" id="KW-1133">Transmembrane helix</keyword>
<evidence type="ECO:0000256" key="2">
    <source>
        <dbReference type="ARBA" id="ARBA00022692"/>
    </source>
</evidence>
<proteinExistence type="predicted"/>
<dbReference type="InterPro" id="IPR007568">
    <property type="entry name" value="RTA1"/>
</dbReference>
<organism evidence="6 7">
    <name type="scientific">Colletotrichum spinosum</name>
    <dbReference type="NCBI Taxonomy" id="1347390"/>
    <lineage>
        <taxon>Eukaryota</taxon>
        <taxon>Fungi</taxon>
        <taxon>Dikarya</taxon>
        <taxon>Ascomycota</taxon>
        <taxon>Pezizomycotina</taxon>
        <taxon>Sordariomycetes</taxon>
        <taxon>Hypocreomycetidae</taxon>
        <taxon>Glomerellales</taxon>
        <taxon>Glomerellaceae</taxon>
        <taxon>Colletotrichum</taxon>
        <taxon>Colletotrichum orbiculare species complex</taxon>
    </lineage>
</organism>
<reference evidence="6 7" key="1">
    <citation type="submission" date="2018-11" db="EMBL/GenBank/DDBJ databases">
        <title>Genome sequence and assembly of Colletotrichum spinosum.</title>
        <authorList>
            <person name="Gan P."/>
            <person name="Shirasu K."/>
        </authorList>
    </citation>
    <scope>NUCLEOTIDE SEQUENCE [LARGE SCALE GENOMIC DNA]</scope>
    <source>
        <strain evidence="6 7">CBS 515.97</strain>
    </source>
</reference>
<name>A0A4R8Q9J4_9PEZI</name>
<feature type="region of interest" description="Disordered" evidence="5">
    <location>
        <begin position="1"/>
        <end position="22"/>
    </location>
</feature>
<evidence type="ECO:0000313" key="7">
    <source>
        <dbReference type="Proteomes" id="UP000295083"/>
    </source>
</evidence>
<evidence type="ECO:0000256" key="1">
    <source>
        <dbReference type="ARBA" id="ARBA00004141"/>
    </source>
</evidence>
<dbReference type="GO" id="GO:0000324">
    <property type="term" value="C:fungal-type vacuole"/>
    <property type="evidence" value="ECO:0007669"/>
    <property type="project" value="TreeGrafter"/>
</dbReference>
<evidence type="ECO:0000256" key="5">
    <source>
        <dbReference type="SAM" id="MobiDB-lite"/>
    </source>
</evidence>
<dbReference type="GO" id="GO:0005886">
    <property type="term" value="C:plasma membrane"/>
    <property type="evidence" value="ECO:0007669"/>
    <property type="project" value="TreeGrafter"/>
</dbReference>
<evidence type="ECO:0000313" key="6">
    <source>
        <dbReference type="EMBL" id="TDZ30443.1"/>
    </source>
</evidence>
<gene>
    <name evidence="6" type="ORF">C8035_v002764</name>
</gene>
<accession>A0A4R8Q9J4</accession>
<comment type="subcellular location">
    <subcellularLocation>
        <location evidence="1">Membrane</location>
        <topology evidence="1">Multi-pass membrane protein</topology>
    </subcellularLocation>
</comment>
<comment type="caution">
    <text evidence="6">The sequence shown here is derived from an EMBL/GenBank/DDBJ whole genome shotgun (WGS) entry which is preliminary data.</text>
</comment>
<keyword evidence="2" id="KW-0812">Transmembrane</keyword>
<dbReference type="EMBL" id="QAPG01000131">
    <property type="protein sequence ID" value="TDZ30443.1"/>
    <property type="molecule type" value="Genomic_DNA"/>
</dbReference>
<dbReference type="Proteomes" id="UP000295083">
    <property type="component" value="Unassembled WGS sequence"/>
</dbReference>
<dbReference type="Pfam" id="PF04479">
    <property type="entry name" value="RTA1"/>
    <property type="match status" value="1"/>
</dbReference>
<dbReference type="AlphaFoldDB" id="A0A4R8Q9J4"/>
<sequence>MHSLRNPSLERGRRHPCHSAQLRNPRQNMVLHDLARNRHHLRDPGLLGTHEAGRKPMESECIRPAISHTFPRSHARRSRRFRDFQHIVIWYGHRWSVLRPSLYPWVFMGTDFLSIFIQIVGGGWTAASAAGGGNETMAKFGEKLVIGGVATQVVNIAMCRGRMSAYTA</sequence>
<keyword evidence="4" id="KW-0472">Membrane</keyword>
<keyword evidence="7" id="KW-1185">Reference proteome</keyword>